<dbReference type="SUPFAM" id="SSF51182">
    <property type="entry name" value="RmlC-like cupins"/>
    <property type="match status" value="1"/>
</dbReference>
<dbReference type="InterPro" id="IPR008778">
    <property type="entry name" value="Pirin_C_dom"/>
</dbReference>
<name>A0A2R6APT4_9ARCH</name>
<dbReference type="Proteomes" id="UP000240322">
    <property type="component" value="Unassembled WGS sequence"/>
</dbReference>
<dbReference type="AlphaFoldDB" id="A0A2R6APT4"/>
<sequence>MEVRLVSHVLRSKPTLEGAGVRVNRAFGGPDLAYLFDPFLLLDDFGSRYPHEYLQGFPWHPHRGIETITYLVKGEVHHEDSTGTRGVIKTGDLQWMTAGSGIFHSEMPKPEKKRVDDRDIVDPEVRGFQLWVNLPARDKMTDPKYRNLEGSNVPQAELDDGSRVKIVAGEIKRIPRLGSVKGPVSDSLVDVNYLDFDMVENTQLEYTVKDGYTAFAYVVDGEAYFDPKTQEPVGPKSVVLYNYDGDTIRIRTQESRARFLLVSGKPLNEPIAWYGPIVMNTNEQLMQALRDLQTGEFVKTKATSFDYIKY</sequence>
<proteinExistence type="inferred from homology"/>
<dbReference type="PIRSF" id="PIRSF006232">
    <property type="entry name" value="Pirin"/>
    <property type="match status" value="1"/>
</dbReference>
<dbReference type="PANTHER" id="PTHR13903">
    <property type="entry name" value="PIRIN-RELATED"/>
    <property type="match status" value="1"/>
</dbReference>
<dbReference type="InterPro" id="IPR012093">
    <property type="entry name" value="Pirin"/>
</dbReference>
<dbReference type="InterPro" id="IPR003829">
    <property type="entry name" value="Pirin_N_dom"/>
</dbReference>
<evidence type="ECO:0000256" key="1">
    <source>
        <dbReference type="ARBA" id="ARBA00008416"/>
    </source>
</evidence>
<dbReference type="Gene3D" id="2.60.120.10">
    <property type="entry name" value="Jelly Rolls"/>
    <property type="match status" value="2"/>
</dbReference>
<evidence type="ECO:0000313" key="6">
    <source>
        <dbReference type="Proteomes" id="UP000240322"/>
    </source>
</evidence>
<dbReference type="CDD" id="cd02909">
    <property type="entry name" value="cupin_pirin_N"/>
    <property type="match status" value="1"/>
</dbReference>
<organism evidence="5 6">
    <name type="scientific">Candidatus Marsarchaeota G2 archaeon OSP_D</name>
    <dbReference type="NCBI Taxonomy" id="1978157"/>
    <lineage>
        <taxon>Archaea</taxon>
        <taxon>Candidatus Marsarchaeota</taxon>
        <taxon>Candidatus Marsarchaeota group 2</taxon>
    </lineage>
</organism>
<comment type="caution">
    <text evidence="5">The sequence shown here is derived from an EMBL/GenBank/DDBJ whole genome shotgun (WGS) entry which is preliminary data.</text>
</comment>
<feature type="domain" description="Pirin N-terminal" evidence="3">
    <location>
        <begin position="21"/>
        <end position="132"/>
    </location>
</feature>
<dbReference type="PANTHER" id="PTHR13903:SF8">
    <property type="entry name" value="PIRIN"/>
    <property type="match status" value="1"/>
</dbReference>
<accession>A0A2R6APT4</accession>
<evidence type="ECO:0000256" key="2">
    <source>
        <dbReference type="RuleBase" id="RU003457"/>
    </source>
</evidence>
<evidence type="ECO:0000313" key="5">
    <source>
        <dbReference type="EMBL" id="PSN88323.1"/>
    </source>
</evidence>
<reference evidence="5 6" key="1">
    <citation type="submission" date="2017-04" db="EMBL/GenBank/DDBJ databases">
        <title>Novel microbial lineages endemic to geothermal iron-oxide mats fill important gaps in the evolutionary history of Archaea.</title>
        <authorList>
            <person name="Jay Z.J."/>
            <person name="Beam J.P."/>
            <person name="Dlakic M."/>
            <person name="Rusch D.B."/>
            <person name="Kozubal M.A."/>
            <person name="Inskeep W.P."/>
        </authorList>
    </citation>
    <scope>NUCLEOTIDE SEQUENCE [LARGE SCALE GENOMIC DNA]</scope>
    <source>
        <strain evidence="5">OSP_D</strain>
    </source>
</reference>
<evidence type="ECO:0008006" key="7">
    <source>
        <dbReference type="Google" id="ProtNLM"/>
    </source>
</evidence>
<gene>
    <name evidence="5" type="ORF">B9Q03_09405</name>
</gene>
<dbReference type="CDD" id="cd02247">
    <property type="entry name" value="cupin_pirin_C"/>
    <property type="match status" value="1"/>
</dbReference>
<protein>
    <recommendedName>
        <fullName evidence="7">Pirin</fullName>
    </recommendedName>
</protein>
<dbReference type="InterPro" id="IPR014710">
    <property type="entry name" value="RmlC-like_jellyroll"/>
</dbReference>
<evidence type="ECO:0000259" key="3">
    <source>
        <dbReference type="Pfam" id="PF02678"/>
    </source>
</evidence>
<comment type="similarity">
    <text evidence="1 2">Belongs to the pirin family.</text>
</comment>
<dbReference type="Pfam" id="PF05726">
    <property type="entry name" value="Pirin_C"/>
    <property type="match status" value="1"/>
</dbReference>
<feature type="domain" description="Pirin C-terminal" evidence="4">
    <location>
        <begin position="193"/>
        <end position="297"/>
    </location>
</feature>
<evidence type="ECO:0000259" key="4">
    <source>
        <dbReference type="Pfam" id="PF05726"/>
    </source>
</evidence>
<dbReference type="InterPro" id="IPR011051">
    <property type="entry name" value="RmlC_Cupin_sf"/>
</dbReference>
<dbReference type="Pfam" id="PF02678">
    <property type="entry name" value="Pirin"/>
    <property type="match status" value="1"/>
</dbReference>
<dbReference type="EMBL" id="NEXE01000124">
    <property type="protein sequence ID" value="PSN88323.1"/>
    <property type="molecule type" value="Genomic_DNA"/>
</dbReference>